<keyword evidence="3" id="KW-0808">Transferase</keyword>
<comment type="pathway">
    <text evidence="1">Cofactor biosynthesis; tetrahydrofolate biosynthesis; 2-amino-4-hydroxy-6-hydroxymethyl-7,8-dihydropteridine diphosphate from 7,8-dihydroneopterin triphosphate: step 4/4.</text>
</comment>
<proteinExistence type="predicted"/>
<dbReference type="GO" id="GO:0046654">
    <property type="term" value="P:tetrahydrofolate biosynthetic process"/>
    <property type="evidence" value="ECO:0007669"/>
    <property type="project" value="UniProtKB-UniPathway"/>
</dbReference>
<keyword evidence="7" id="KW-0289">Folate biosynthesis</keyword>
<dbReference type="InterPro" id="IPR035907">
    <property type="entry name" value="Hppk_sf"/>
</dbReference>
<accession>A0A381S278</accession>
<evidence type="ECO:0000256" key="1">
    <source>
        <dbReference type="ARBA" id="ARBA00005051"/>
    </source>
</evidence>
<evidence type="ECO:0000256" key="5">
    <source>
        <dbReference type="ARBA" id="ARBA00022777"/>
    </source>
</evidence>
<keyword evidence="6" id="KW-0067">ATP-binding</keyword>
<dbReference type="EMBL" id="UINC01002581">
    <property type="protein sequence ID" value="SUZ98192.1"/>
    <property type="molecule type" value="Genomic_DNA"/>
</dbReference>
<evidence type="ECO:0000256" key="3">
    <source>
        <dbReference type="ARBA" id="ARBA00022679"/>
    </source>
</evidence>
<dbReference type="Pfam" id="PF01288">
    <property type="entry name" value="HPPK"/>
    <property type="match status" value="1"/>
</dbReference>
<dbReference type="CDD" id="cd00483">
    <property type="entry name" value="HPPK"/>
    <property type="match status" value="1"/>
</dbReference>
<dbReference type="EC" id="2.7.6.3" evidence="2"/>
<dbReference type="GO" id="GO:0005524">
    <property type="term" value="F:ATP binding"/>
    <property type="evidence" value="ECO:0007669"/>
    <property type="project" value="UniProtKB-KW"/>
</dbReference>
<name>A0A381S278_9ZZZZ</name>
<protein>
    <recommendedName>
        <fullName evidence="2">2-amino-4-hydroxy-6-hydroxymethyldihydropteridine diphosphokinase</fullName>
        <ecNumber evidence="2">2.7.6.3</ecNumber>
    </recommendedName>
</protein>
<dbReference type="GO" id="GO:0046656">
    <property type="term" value="P:folic acid biosynthetic process"/>
    <property type="evidence" value="ECO:0007669"/>
    <property type="project" value="UniProtKB-KW"/>
</dbReference>
<organism evidence="9">
    <name type="scientific">marine metagenome</name>
    <dbReference type="NCBI Taxonomy" id="408172"/>
    <lineage>
        <taxon>unclassified sequences</taxon>
        <taxon>metagenomes</taxon>
        <taxon>ecological metagenomes</taxon>
    </lineage>
</organism>
<dbReference type="NCBIfam" id="TIGR01498">
    <property type="entry name" value="folK"/>
    <property type="match status" value="1"/>
</dbReference>
<dbReference type="InterPro" id="IPR000550">
    <property type="entry name" value="Hppk"/>
</dbReference>
<dbReference type="PANTHER" id="PTHR43071:SF1">
    <property type="entry name" value="2-AMINO-4-HYDROXY-6-HYDROXYMETHYLDIHYDROPTERIDINE PYROPHOSPHOKINASE"/>
    <property type="match status" value="1"/>
</dbReference>
<dbReference type="GO" id="GO:0016301">
    <property type="term" value="F:kinase activity"/>
    <property type="evidence" value="ECO:0007669"/>
    <property type="project" value="UniProtKB-KW"/>
</dbReference>
<sequence length="127" mass="14198">MEVPDQPDFINAVVRVTTTLDPLPMLRCLLQIEGQFGRMRDRPRNSPRQLDLDLLLYGNEVLNSLELTIPHPRMQQRLFVLQPLMELEGNFEIPGIGSLIACINACQGQRVTKLVDSDGKAIASADS</sequence>
<dbReference type="AlphaFoldDB" id="A0A381S278"/>
<dbReference type="Gene3D" id="3.30.70.560">
    <property type="entry name" value="7,8-Dihydro-6-hydroxymethylpterin-pyrophosphokinase HPPK"/>
    <property type="match status" value="1"/>
</dbReference>
<dbReference type="UniPathway" id="UPA00077">
    <property type="reaction ID" value="UER00155"/>
</dbReference>
<keyword evidence="5" id="KW-0418">Kinase</keyword>
<evidence type="ECO:0000313" key="9">
    <source>
        <dbReference type="EMBL" id="SUZ98192.1"/>
    </source>
</evidence>
<evidence type="ECO:0000256" key="4">
    <source>
        <dbReference type="ARBA" id="ARBA00022741"/>
    </source>
</evidence>
<evidence type="ECO:0000256" key="7">
    <source>
        <dbReference type="ARBA" id="ARBA00022909"/>
    </source>
</evidence>
<gene>
    <name evidence="9" type="ORF">METZ01_LOCUS51046</name>
</gene>
<dbReference type="PANTHER" id="PTHR43071">
    <property type="entry name" value="2-AMINO-4-HYDROXY-6-HYDROXYMETHYLDIHYDROPTERIDINE PYROPHOSPHOKINASE"/>
    <property type="match status" value="1"/>
</dbReference>
<evidence type="ECO:0000259" key="8">
    <source>
        <dbReference type="Pfam" id="PF01288"/>
    </source>
</evidence>
<feature type="domain" description="7,8-dihydro-6-hydroxymethylpterin-pyrophosphokinase" evidence="8">
    <location>
        <begin position="5"/>
        <end position="88"/>
    </location>
</feature>
<keyword evidence="4" id="KW-0547">Nucleotide-binding</keyword>
<evidence type="ECO:0000256" key="2">
    <source>
        <dbReference type="ARBA" id="ARBA00013253"/>
    </source>
</evidence>
<evidence type="ECO:0000256" key="6">
    <source>
        <dbReference type="ARBA" id="ARBA00022840"/>
    </source>
</evidence>
<dbReference type="GO" id="GO:0003848">
    <property type="term" value="F:2-amino-4-hydroxy-6-hydroxymethyldihydropteridine diphosphokinase activity"/>
    <property type="evidence" value="ECO:0007669"/>
    <property type="project" value="UniProtKB-EC"/>
</dbReference>
<dbReference type="SUPFAM" id="SSF55083">
    <property type="entry name" value="6-hydroxymethyl-7,8-dihydropterin pyrophosphokinase, HPPK"/>
    <property type="match status" value="1"/>
</dbReference>
<reference evidence="9" key="1">
    <citation type="submission" date="2018-05" db="EMBL/GenBank/DDBJ databases">
        <authorList>
            <person name="Lanie J.A."/>
            <person name="Ng W.-L."/>
            <person name="Kazmierczak K.M."/>
            <person name="Andrzejewski T.M."/>
            <person name="Davidsen T.M."/>
            <person name="Wayne K.J."/>
            <person name="Tettelin H."/>
            <person name="Glass J.I."/>
            <person name="Rusch D."/>
            <person name="Podicherti R."/>
            <person name="Tsui H.-C.T."/>
            <person name="Winkler M.E."/>
        </authorList>
    </citation>
    <scope>NUCLEOTIDE SEQUENCE</scope>
</reference>